<protein>
    <submittedName>
        <fullName evidence="1">Uncharacterized protein</fullName>
    </submittedName>
</protein>
<evidence type="ECO:0000313" key="2">
    <source>
        <dbReference type="Proteomes" id="UP000001520"/>
    </source>
</evidence>
<dbReference type="RefSeq" id="WP_013007593.1">
    <property type="nucleotide sequence ID" value="NC_013939.1"/>
</dbReference>
<dbReference type="HOGENOM" id="CLU_2272749_0_0_0"/>
<dbReference type="AlphaFoldDB" id="D3PCM2"/>
<evidence type="ECO:0000313" key="1">
    <source>
        <dbReference type="EMBL" id="BAI80345.1"/>
    </source>
</evidence>
<sequence>MRKDAEQIEVKSYSIEQAQYVTPEKLIFEKAKDGYLHVNRTDDNKFFIYLSDDELNVNYITVPFQIEDMVNLILQAFDEGKKELGTFLLYHLAGLGSVEVEF</sequence>
<dbReference type="KEGG" id="ddf:DEFDS_0869"/>
<dbReference type="EMBL" id="AP011529">
    <property type="protein sequence ID" value="BAI80345.1"/>
    <property type="molecule type" value="Genomic_DNA"/>
</dbReference>
<reference evidence="1 2" key="1">
    <citation type="journal article" date="2010" name="DNA Res.">
        <title>Bacterial lifestyle in a deep-sea hydrothermal vent chimney revealed by the genome sequence of the thermophilic bacterium Deferribacter desulfuricans SSM1.</title>
        <authorList>
            <person name="Takaki Y."/>
            <person name="Shimamura S."/>
            <person name="Nakagawa S."/>
            <person name="Fukuhara Y."/>
            <person name="Horikawa H."/>
            <person name="Ankai A."/>
            <person name="Harada T."/>
            <person name="Hosoyama A."/>
            <person name="Oguchi A."/>
            <person name="Fukui S."/>
            <person name="Fujita N."/>
            <person name="Takami H."/>
            <person name="Takai K."/>
        </authorList>
    </citation>
    <scope>NUCLEOTIDE SEQUENCE [LARGE SCALE GENOMIC DNA]</scope>
    <source>
        <strain evidence="2">DSM 14783 / JCM 11476 / NBRC 101012 / SSM1</strain>
    </source>
</reference>
<name>D3PCM2_DEFDS</name>
<gene>
    <name evidence="1" type="ordered locus">DEFDS_0869</name>
</gene>
<dbReference type="OrthoDB" id="9916363at2"/>
<keyword evidence="2" id="KW-1185">Reference proteome</keyword>
<accession>D3PCM2</accession>
<proteinExistence type="predicted"/>
<organism evidence="1 2">
    <name type="scientific">Deferribacter desulfuricans (strain DSM 14783 / JCM 11476 / NBRC 101012 / SSM1)</name>
    <dbReference type="NCBI Taxonomy" id="639282"/>
    <lineage>
        <taxon>Bacteria</taxon>
        <taxon>Pseudomonadati</taxon>
        <taxon>Deferribacterota</taxon>
        <taxon>Deferribacteres</taxon>
        <taxon>Deferribacterales</taxon>
        <taxon>Deferribacteraceae</taxon>
        <taxon>Deferribacter</taxon>
    </lineage>
</organism>
<dbReference type="Proteomes" id="UP000001520">
    <property type="component" value="Chromosome"/>
</dbReference>
<dbReference type="STRING" id="639282.DEFDS_0869"/>